<comment type="caution">
    <text evidence="1">The sequence shown here is derived from an EMBL/GenBank/DDBJ whole genome shotgun (WGS) entry which is preliminary data.</text>
</comment>
<proteinExistence type="predicted"/>
<dbReference type="Proteomes" id="UP000310108">
    <property type="component" value="Unassembled WGS sequence"/>
</dbReference>
<dbReference type="AlphaFoldDB" id="A0A4U6X337"/>
<accession>A0A4U6X337</accession>
<evidence type="ECO:0008006" key="3">
    <source>
        <dbReference type="Google" id="ProtNLM"/>
    </source>
</evidence>
<name>A0A4U6X337_9PEZI</name>
<evidence type="ECO:0000313" key="2">
    <source>
        <dbReference type="Proteomes" id="UP000310108"/>
    </source>
</evidence>
<gene>
    <name evidence="1" type="ORF">CTA1_6135</name>
</gene>
<organism evidence="1 2">
    <name type="scientific">Colletotrichum tanaceti</name>
    <dbReference type="NCBI Taxonomy" id="1306861"/>
    <lineage>
        <taxon>Eukaryota</taxon>
        <taxon>Fungi</taxon>
        <taxon>Dikarya</taxon>
        <taxon>Ascomycota</taxon>
        <taxon>Pezizomycotina</taxon>
        <taxon>Sordariomycetes</taxon>
        <taxon>Hypocreomycetidae</taxon>
        <taxon>Glomerellales</taxon>
        <taxon>Glomerellaceae</taxon>
        <taxon>Colletotrichum</taxon>
        <taxon>Colletotrichum destructivum species complex</taxon>
    </lineage>
</organism>
<protein>
    <recommendedName>
        <fullName evidence="3">Methyltransferase type 12 domain-containing protein</fullName>
    </recommendedName>
</protein>
<reference evidence="1 2" key="1">
    <citation type="journal article" date="2019" name="PLoS ONE">
        <title>Comparative genome analysis indicates high evolutionary potential of pathogenicity genes in Colletotrichum tanaceti.</title>
        <authorList>
            <person name="Lelwala R.V."/>
            <person name="Korhonen P.K."/>
            <person name="Young N.D."/>
            <person name="Scott J.B."/>
            <person name="Ades P.A."/>
            <person name="Gasser R.B."/>
            <person name="Taylor P.W.J."/>
        </authorList>
    </citation>
    <scope>NUCLEOTIDE SEQUENCE [LARGE SCALE GENOMIC DNA]</scope>
    <source>
        <strain evidence="1">BRIP57314</strain>
    </source>
</reference>
<keyword evidence="2" id="KW-1185">Reference proteome</keyword>
<evidence type="ECO:0000313" key="1">
    <source>
        <dbReference type="EMBL" id="TKW49782.1"/>
    </source>
</evidence>
<dbReference type="EMBL" id="PJEX01000484">
    <property type="protein sequence ID" value="TKW49782.1"/>
    <property type="molecule type" value="Genomic_DNA"/>
</dbReference>
<sequence length="311" mass="33846">MTIEEREPEKFGNAHKADFKSIYNQPDPRAYFAALTPLGYQIPQRALPVVDRVVALSSTTRDADVATTADDDNDVEPDVVKVLDVCCSYGINAALLRHDVDLDGLARHYASTPRLSAAEQTTADKRFFASLPRRRSEVEVVGLDSAPGAVSYAVETGLLAAGFAEDLEVSEPSPALRAALREVSVVVCTGGVGYVSATTFGRAAACVRDAGRRLWVVSFVLRVFSFEGIAARLAEEHGLVTERVRGAVFRQRRFVSGEERTAAVEDVRRRGLDEGGLEADGWFWAECWVTRPRGAEARMDDVLGSVGVLRV</sequence>